<dbReference type="InterPro" id="IPR050484">
    <property type="entry name" value="Transf_Hexapept/Carb_Anhydrase"/>
</dbReference>
<evidence type="ECO:0008006" key="3">
    <source>
        <dbReference type="Google" id="ProtNLM"/>
    </source>
</evidence>
<dbReference type="PANTHER" id="PTHR13061">
    <property type="entry name" value="DYNACTIN SUBUNIT P25"/>
    <property type="match status" value="1"/>
</dbReference>
<comment type="caution">
    <text evidence="1">The sequence shown here is derived from an EMBL/GenBank/DDBJ whole genome shotgun (WGS) entry which is preliminary data.</text>
</comment>
<dbReference type="SUPFAM" id="SSF51161">
    <property type="entry name" value="Trimeric LpxA-like enzymes"/>
    <property type="match status" value="1"/>
</dbReference>
<sequence length="207" mass="22560">MLIEHRGARPEIHESAYVAPSAVLCGAVRIGERARILHGAVLTAEDGEVHIGVDTVVMENALIRGRSAHPARIGDGVLVGPHAHVNGARVEDEVFVATGASLFPGSVAEIGSELRINSVLQINSRLVAGMALPIGWVGVGDPAELFPPERHDDIWRIQRELDFSGTVYGVPRTMSMRDLMRRQADYYGEHRHDRVIGDHPSPNENSF</sequence>
<evidence type="ECO:0000313" key="1">
    <source>
        <dbReference type="EMBL" id="GAA2059464.1"/>
    </source>
</evidence>
<gene>
    <name evidence="1" type="ORF">GCM10009839_82320</name>
</gene>
<keyword evidence="2" id="KW-1185">Reference proteome</keyword>
<protein>
    <recommendedName>
        <fullName evidence="3">Gamma carbonic anhydrase family protein</fullName>
    </recommendedName>
</protein>
<organism evidence="1 2">
    <name type="scientific">Catenulispora yoronensis</name>
    <dbReference type="NCBI Taxonomy" id="450799"/>
    <lineage>
        <taxon>Bacteria</taxon>
        <taxon>Bacillati</taxon>
        <taxon>Actinomycetota</taxon>
        <taxon>Actinomycetes</taxon>
        <taxon>Catenulisporales</taxon>
        <taxon>Catenulisporaceae</taxon>
        <taxon>Catenulispora</taxon>
    </lineage>
</organism>
<dbReference type="RefSeq" id="WP_344671168.1">
    <property type="nucleotide sequence ID" value="NZ_BAAAQN010000075.1"/>
</dbReference>
<accession>A0ABP5GWQ7</accession>
<dbReference type="InterPro" id="IPR011004">
    <property type="entry name" value="Trimer_LpxA-like_sf"/>
</dbReference>
<dbReference type="PANTHER" id="PTHR13061:SF29">
    <property type="entry name" value="GAMMA CARBONIC ANHYDRASE-LIKE 1, MITOCHONDRIAL-RELATED"/>
    <property type="match status" value="1"/>
</dbReference>
<evidence type="ECO:0000313" key="2">
    <source>
        <dbReference type="Proteomes" id="UP001500751"/>
    </source>
</evidence>
<dbReference type="EMBL" id="BAAAQN010000075">
    <property type="protein sequence ID" value="GAA2059464.1"/>
    <property type="molecule type" value="Genomic_DNA"/>
</dbReference>
<reference evidence="2" key="1">
    <citation type="journal article" date="2019" name="Int. J. Syst. Evol. Microbiol.">
        <title>The Global Catalogue of Microorganisms (GCM) 10K type strain sequencing project: providing services to taxonomists for standard genome sequencing and annotation.</title>
        <authorList>
            <consortium name="The Broad Institute Genomics Platform"/>
            <consortium name="The Broad Institute Genome Sequencing Center for Infectious Disease"/>
            <person name="Wu L."/>
            <person name="Ma J."/>
        </authorList>
    </citation>
    <scope>NUCLEOTIDE SEQUENCE [LARGE SCALE GENOMIC DNA]</scope>
    <source>
        <strain evidence="2">JCM 16014</strain>
    </source>
</reference>
<proteinExistence type="predicted"/>
<dbReference type="Proteomes" id="UP001500751">
    <property type="component" value="Unassembled WGS sequence"/>
</dbReference>
<name>A0ABP5GWQ7_9ACTN</name>
<dbReference type="Gene3D" id="2.160.10.10">
    <property type="entry name" value="Hexapeptide repeat proteins"/>
    <property type="match status" value="1"/>
</dbReference>